<protein>
    <submittedName>
        <fullName evidence="1">Uncharacterized protein</fullName>
    </submittedName>
</protein>
<gene>
    <name evidence="1" type="ORF">L486_03639</name>
</gene>
<name>A0A1B9IUB8_9TREE</name>
<organism evidence="1 2">
    <name type="scientific">Kwoniella mangroviensis CBS 10435</name>
    <dbReference type="NCBI Taxonomy" id="1331196"/>
    <lineage>
        <taxon>Eukaryota</taxon>
        <taxon>Fungi</taxon>
        <taxon>Dikarya</taxon>
        <taxon>Basidiomycota</taxon>
        <taxon>Agaricomycotina</taxon>
        <taxon>Tremellomycetes</taxon>
        <taxon>Tremellales</taxon>
        <taxon>Cryptococcaceae</taxon>
        <taxon>Kwoniella</taxon>
    </lineage>
</organism>
<dbReference type="EMBL" id="KI669461">
    <property type="protein sequence ID" value="OCF59138.1"/>
    <property type="molecule type" value="Genomic_DNA"/>
</dbReference>
<proteinExistence type="predicted"/>
<evidence type="ECO:0000313" key="1">
    <source>
        <dbReference type="EMBL" id="OCF59138.1"/>
    </source>
</evidence>
<keyword evidence="2" id="KW-1185">Reference proteome</keyword>
<reference evidence="2" key="2">
    <citation type="submission" date="2013-12" db="EMBL/GenBank/DDBJ databases">
        <title>Evolution of pathogenesis and genome organization in the Tremellales.</title>
        <authorList>
            <person name="Cuomo C."/>
            <person name="Litvintseva A."/>
            <person name="Heitman J."/>
            <person name="Chen Y."/>
            <person name="Sun S."/>
            <person name="Springer D."/>
            <person name="Dromer F."/>
            <person name="Young S."/>
            <person name="Zeng Q."/>
            <person name="Chapman S."/>
            <person name="Gujja S."/>
            <person name="Saif S."/>
            <person name="Birren B."/>
        </authorList>
    </citation>
    <scope>NUCLEOTIDE SEQUENCE [LARGE SCALE GENOMIC DNA]</scope>
    <source>
        <strain evidence="2">CBS 10435</strain>
    </source>
</reference>
<dbReference type="OrthoDB" id="10504377at2759"/>
<sequence>MDMREIMKSLQSHFTPSTNQAISAFEQSLPRDTYQAFSLGEDPLTFVLLAEPKPADIRGLTFHIPERTVH</sequence>
<accession>A0A1B9IUB8</accession>
<reference evidence="1 2" key="1">
    <citation type="submission" date="2013-07" db="EMBL/GenBank/DDBJ databases">
        <title>The Genome Sequence of Kwoniella mangroviensis CBS10435.</title>
        <authorList>
            <consortium name="The Broad Institute Genome Sequencing Platform"/>
            <person name="Cuomo C."/>
            <person name="Litvintseva A."/>
            <person name="Chen Y."/>
            <person name="Heitman J."/>
            <person name="Sun S."/>
            <person name="Springer D."/>
            <person name="Dromer F."/>
            <person name="Young S.K."/>
            <person name="Zeng Q."/>
            <person name="Gargeya S."/>
            <person name="Fitzgerald M."/>
            <person name="Abouelleil A."/>
            <person name="Alvarado L."/>
            <person name="Berlin A.M."/>
            <person name="Chapman S.B."/>
            <person name="Dewar J."/>
            <person name="Goldberg J."/>
            <person name="Griggs A."/>
            <person name="Gujja S."/>
            <person name="Hansen M."/>
            <person name="Howarth C."/>
            <person name="Imamovic A."/>
            <person name="Larimer J."/>
            <person name="McCowan C."/>
            <person name="Murphy C."/>
            <person name="Pearson M."/>
            <person name="Priest M."/>
            <person name="Roberts A."/>
            <person name="Saif S."/>
            <person name="Shea T."/>
            <person name="Sykes S."/>
            <person name="Wortman J."/>
            <person name="Nusbaum C."/>
            <person name="Birren B."/>
        </authorList>
    </citation>
    <scope>NUCLEOTIDE SEQUENCE [LARGE SCALE GENOMIC DNA]</scope>
    <source>
        <strain evidence="1 2">CBS 10435</strain>
    </source>
</reference>
<dbReference type="AlphaFoldDB" id="A0A1B9IUB8"/>
<dbReference type="Proteomes" id="UP000092583">
    <property type="component" value="Unassembled WGS sequence"/>
</dbReference>
<evidence type="ECO:0000313" key="2">
    <source>
        <dbReference type="Proteomes" id="UP000092583"/>
    </source>
</evidence>